<sequence length="319" mass="34199">MVKILIADKLAQEGIDLLESIDGIKPVVKTGMSEDELCECISEYDGIIVRSATKVTARVLECADKLRGVARAGVGVDNIDIPAATNNGVLVMNTPGGNTIAAAEQTMTLMLALSRNTVPACNSLKAGAWDRKKYMGNQLYQKTLGVIGLGRIGMAVVKMSTGFDMKVLGYDPIAVPNEAKELGVQVVDDLDNIFKEADYISVHVPRNEHTTDMIAKDQFEMMKPTARVVNCARGGIINENDLYDALEAGKIAGAALDVFEQEPPENKRFQDIDNCLVTPHLGASAAEAQVQVAVEAAQILADALTGGEIKNALNQVRDQ</sequence>
<dbReference type="SUPFAM" id="SSF51735">
    <property type="entry name" value="NAD(P)-binding Rossmann-fold domains"/>
    <property type="match status" value="1"/>
</dbReference>
<dbReference type="GO" id="GO:0051287">
    <property type="term" value="F:NAD binding"/>
    <property type="evidence" value="ECO:0007669"/>
    <property type="project" value="InterPro"/>
</dbReference>
<dbReference type="PROSITE" id="PS00065">
    <property type="entry name" value="D_2_HYDROXYACID_DH_1"/>
    <property type="match status" value="1"/>
</dbReference>
<dbReference type="FunFam" id="3.40.50.720:FF:000021">
    <property type="entry name" value="D-3-phosphoglycerate dehydrogenase"/>
    <property type="match status" value="1"/>
</dbReference>
<dbReference type="InterPro" id="IPR029752">
    <property type="entry name" value="D-isomer_DH_CS1"/>
</dbReference>
<dbReference type="SUPFAM" id="SSF52283">
    <property type="entry name" value="Formate/glycerate dehydrogenase catalytic domain-like"/>
    <property type="match status" value="1"/>
</dbReference>
<reference evidence="9" key="1">
    <citation type="submission" date="2017-02" db="EMBL/GenBank/DDBJ databases">
        <title>Comparative genomics and description of representatives of a novel lineage of planctomycetes thriving in anoxic sediments.</title>
        <authorList>
            <person name="Spring S."/>
            <person name="Bunk B."/>
            <person name="Sproer C."/>
        </authorList>
    </citation>
    <scope>NUCLEOTIDE SEQUENCE [LARGE SCALE GENOMIC DNA]</scope>
    <source>
        <strain evidence="9">ST-NAGAB-D1</strain>
    </source>
</reference>
<dbReference type="STRING" id="1936003.STSP2_01699"/>
<dbReference type="PANTHER" id="PTHR42789:SF1">
    <property type="entry name" value="D-ISOMER SPECIFIC 2-HYDROXYACID DEHYDROGENASE FAMILY PROTEIN (AFU_ORTHOLOGUE AFUA_6G10090)"/>
    <property type="match status" value="1"/>
</dbReference>
<dbReference type="EMBL" id="CP019791">
    <property type="protein sequence ID" value="AQT68534.1"/>
    <property type="molecule type" value="Genomic_DNA"/>
</dbReference>
<keyword evidence="2" id="KW-0028">Amino-acid biosynthesis</keyword>
<evidence type="ECO:0000259" key="7">
    <source>
        <dbReference type="Pfam" id="PF02826"/>
    </source>
</evidence>
<dbReference type="RefSeq" id="WP_146661610.1">
    <property type="nucleotide sequence ID" value="NZ_CP019791.1"/>
</dbReference>
<dbReference type="InterPro" id="IPR036291">
    <property type="entry name" value="NAD(P)-bd_dom_sf"/>
</dbReference>
<dbReference type="Pfam" id="PF00389">
    <property type="entry name" value="2-Hacid_dh"/>
    <property type="match status" value="1"/>
</dbReference>
<organism evidence="8 9">
    <name type="scientific">Anaerohalosphaera lusitana</name>
    <dbReference type="NCBI Taxonomy" id="1936003"/>
    <lineage>
        <taxon>Bacteria</taxon>
        <taxon>Pseudomonadati</taxon>
        <taxon>Planctomycetota</taxon>
        <taxon>Phycisphaerae</taxon>
        <taxon>Sedimentisphaerales</taxon>
        <taxon>Anaerohalosphaeraceae</taxon>
        <taxon>Anaerohalosphaera</taxon>
    </lineage>
</organism>
<dbReference type="KEGG" id="alus:STSP2_01699"/>
<protein>
    <submittedName>
        <fullName evidence="8">D-3-phosphoglycerate dehydrogenase</fullName>
        <ecNumber evidence="8">1.1.1.95</ecNumber>
    </submittedName>
</protein>
<evidence type="ECO:0000256" key="3">
    <source>
        <dbReference type="ARBA" id="ARBA00023002"/>
    </source>
</evidence>
<evidence type="ECO:0000256" key="5">
    <source>
        <dbReference type="RuleBase" id="RU003719"/>
    </source>
</evidence>
<evidence type="ECO:0000313" key="8">
    <source>
        <dbReference type="EMBL" id="AQT68534.1"/>
    </source>
</evidence>
<accession>A0A1U9NLC0</accession>
<comment type="similarity">
    <text evidence="1 5">Belongs to the D-isomer specific 2-hydroxyacid dehydrogenase family.</text>
</comment>
<evidence type="ECO:0000256" key="1">
    <source>
        <dbReference type="ARBA" id="ARBA00005854"/>
    </source>
</evidence>
<evidence type="ECO:0000313" key="9">
    <source>
        <dbReference type="Proteomes" id="UP000189674"/>
    </source>
</evidence>
<dbReference type="GO" id="GO:0008652">
    <property type="term" value="P:amino acid biosynthetic process"/>
    <property type="evidence" value="ECO:0007669"/>
    <property type="project" value="UniProtKB-KW"/>
</dbReference>
<dbReference type="Proteomes" id="UP000189674">
    <property type="component" value="Chromosome"/>
</dbReference>
<keyword evidence="4" id="KW-0520">NAD</keyword>
<dbReference type="InterPro" id="IPR006139">
    <property type="entry name" value="D-isomer_2_OHA_DH_cat_dom"/>
</dbReference>
<feature type="domain" description="D-isomer specific 2-hydroxyacid dehydrogenase NAD-binding" evidence="7">
    <location>
        <begin position="107"/>
        <end position="282"/>
    </location>
</feature>
<dbReference type="PROSITE" id="PS00671">
    <property type="entry name" value="D_2_HYDROXYACID_DH_3"/>
    <property type="match status" value="1"/>
</dbReference>
<keyword evidence="3 5" id="KW-0560">Oxidoreductase</keyword>
<dbReference type="EC" id="1.1.1.95" evidence="8"/>
<dbReference type="CDD" id="cd12173">
    <property type="entry name" value="PGDH_4"/>
    <property type="match status" value="1"/>
</dbReference>
<dbReference type="AlphaFoldDB" id="A0A1U9NLC0"/>
<dbReference type="InterPro" id="IPR006140">
    <property type="entry name" value="D-isomer_DH_NAD-bd"/>
</dbReference>
<evidence type="ECO:0000256" key="2">
    <source>
        <dbReference type="ARBA" id="ARBA00022605"/>
    </source>
</evidence>
<dbReference type="InterPro" id="IPR050857">
    <property type="entry name" value="D-2-hydroxyacid_DH"/>
</dbReference>
<proteinExistence type="inferred from homology"/>
<dbReference type="GO" id="GO:0004617">
    <property type="term" value="F:phosphoglycerate dehydrogenase activity"/>
    <property type="evidence" value="ECO:0007669"/>
    <property type="project" value="UniProtKB-EC"/>
</dbReference>
<dbReference type="OrthoDB" id="277029at2"/>
<evidence type="ECO:0000256" key="4">
    <source>
        <dbReference type="ARBA" id="ARBA00023027"/>
    </source>
</evidence>
<dbReference type="PANTHER" id="PTHR42789">
    <property type="entry name" value="D-ISOMER SPECIFIC 2-HYDROXYACID DEHYDROGENASE FAMILY PROTEIN (AFU_ORTHOLOGUE AFUA_6G10090)"/>
    <property type="match status" value="1"/>
</dbReference>
<dbReference type="Pfam" id="PF02826">
    <property type="entry name" value="2-Hacid_dh_C"/>
    <property type="match status" value="1"/>
</dbReference>
<evidence type="ECO:0000259" key="6">
    <source>
        <dbReference type="Pfam" id="PF00389"/>
    </source>
</evidence>
<name>A0A1U9NLC0_9BACT</name>
<dbReference type="InterPro" id="IPR029753">
    <property type="entry name" value="D-isomer_DH_CS"/>
</dbReference>
<gene>
    <name evidence="8" type="primary">serA</name>
    <name evidence="8" type="ORF">STSP2_01699</name>
</gene>
<feature type="domain" description="D-isomer specific 2-hydroxyacid dehydrogenase catalytic" evidence="6">
    <location>
        <begin position="4"/>
        <end position="314"/>
    </location>
</feature>
<dbReference type="Gene3D" id="3.40.50.720">
    <property type="entry name" value="NAD(P)-binding Rossmann-like Domain"/>
    <property type="match status" value="2"/>
</dbReference>
<keyword evidence="9" id="KW-1185">Reference proteome</keyword>